<dbReference type="PANTHER" id="PTHR43280">
    <property type="entry name" value="ARAC-FAMILY TRANSCRIPTIONAL REGULATOR"/>
    <property type="match status" value="1"/>
</dbReference>
<evidence type="ECO:0000256" key="2">
    <source>
        <dbReference type="ARBA" id="ARBA00023125"/>
    </source>
</evidence>
<dbReference type="GO" id="GO:0043565">
    <property type="term" value="F:sequence-specific DNA binding"/>
    <property type="evidence" value="ECO:0007669"/>
    <property type="project" value="InterPro"/>
</dbReference>
<sequence length="298" mass="35542">MSNNFLLTFYHHDFFLHYAYLRKSTGSDWFKGTFHAHRGLEVLIVHEGNGKLIVDQKSYELTPGTLCVFQPYQLHFLQAEMSEETPFVRSIIQFEPLMYEAYFEKWPSLFAFYKRLLTSKLPSPCLYNLDEADQFHSVFQIWENRKRTNEEEFSLFLVAFFYQLKSVWERYQNQVELSAVRTPSQIERILAWLEARYTEPLSLNNMANELHLSPYLISHRFKEWVGMTLSEYLNERRLQESVKLLTTTNHTVAQIGEIIGLENCSYFCKIFKKKFGLSPHQYRKKWLQLFESTQKSSQ</sequence>
<dbReference type="RefSeq" id="WP_185118108.1">
    <property type="nucleotide sequence ID" value="NZ_JACJVQ010000002.1"/>
</dbReference>
<dbReference type="InterPro" id="IPR037923">
    <property type="entry name" value="HTH-like"/>
</dbReference>
<dbReference type="PROSITE" id="PS01124">
    <property type="entry name" value="HTH_ARAC_FAMILY_2"/>
    <property type="match status" value="1"/>
</dbReference>
<keyword evidence="1" id="KW-0805">Transcription regulation</keyword>
<dbReference type="PANTHER" id="PTHR43280:SF28">
    <property type="entry name" value="HTH-TYPE TRANSCRIPTIONAL ACTIVATOR RHAS"/>
    <property type="match status" value="1"/>
</dbReference>
<evidence type="ECO:0000256" key="1">
    <source>
        <dbReference type="ARBA" id="ARBA00023015"/>
    </source>
</evidence>
<dbReference type="PRINTS" id="PR00032">
    <property type="entry name" value="HTHARAC"/>
</dbReference>
<reference evidence="5 6" key="1">
    <citation type="submission" date="2020-08" db="EMBL/GenBank/DDBJ databases">
        <title>Cohnella phylogeny.</title>
        <authorList>
            <person name="Dunlap C."/>
        </authorList>
    </citation>
    <scope>NUCLEOTIDE SEQUENCE [LARGE SCALE GENOMIC DNA]</scope>
    <source>
        <strain evidence="5 6">DSM 25241</strain>
    </source>
</reference>
<dbReference type="Proteomes" id="UP000535838">
    <property type="component" value="Unassembled WGS sequence"/>
</dbReference>
<dbReference type="SUPFAM" id="SSF51215">
    <property type="entry name" value="Regulatory protein AraC"/>
    <property type="match status" value="1"/>
</dbReference>
<dbReference type="InterPro" id="IPR009057">
    <property type="entry name" value="Homeodomain-like_sf"/>
</dbReference>
<dbReference type="PROSITE" id="PS00041">
    <property type="entry name" value="HTH_ARAC_FAMILY_1"/>
    <property type="match status" value="1"/>
</dbReference>
<evidence type="ECO:0000256" key="3">
    <source>
        <dbReference type="ARBA" id="ARBA00023163"/>
    </source>
</evidence>
<dbReference type="Gene3D" id="1.10.10.60">
    <property type="entry name" value="Homeodomain-like"/>
    <property type="match status" value="2"/>
</dbReference>
<keyword evidence="3" id="KW-0804">Transcription</keyword>
<dbReference type="InterPro" id="IPR003313">
    <property type="entry name" value="AraC-bd"/>
</dbReference>
<feature type="domain" description="HTH araC/xylS-type" evidence="4">
    <location>
        <begin position="187"/>
        <end position="285"/>
    </location>
</feature>
<dbReference type="SUPFAM" id="SSF46689">
    <property type="entry name" value="Homeodomain-like"/>
    <property type="match status" value="2"/>
</dbReference>
<dbReference type="Gene3D" id="2.60.120.10">
    <property type="entry name" value="Jelly Rolls"/>
    <property type="match status" value="1"/>
</dbReference>
<organism evidence="5 6">
    <name type="scientific">Cohnella thailandensis</name>
    <dbReference type="NCBI Taxonomy" id="557557"/>
    <lineage>
        <taxon>Bacteria</taxon>
        <taxon>Bacillati</taxon>
        <taxon>Bacillota</taxon>
        <taxon>Bacilli</taxon>
        <taxon>Bacillales</taxon>
        <taxon>Paenibacillaceae</taxon>
        <taxon>Cohnella</taxon>
    </lineage>
</organism>
<evidence type="ECO:0000259" key="4">
    <source>
        <dbReference type="PROSITE" id="PS01124"/>
    </source>
</evidence>
<dbReference type="AlphaFoldDB" id="A0A841SS45"/>
<dbReference type="InterPro" id="IPR014710">
    <property type="entry name" value="RmlC-like_jellyroll"/>
</dbReference>
<dbReference type="GO" id="GO:0003700">
    <property type="term" value="F:DNA-binding transcription factor activity"/>
    <property type="evidence" value="ECO:0007669"/>
    <property type="project" value="InterPro"/>
</dbReference>
<dbReference type="Pfam" id="PF12833">
    <property type="entry name" value="HTH_18"/>
    <property type="match status" value="1"/>
</dbReference>
<dbReference type="InterPro" id="IPR018062">
    <property type="entry name" value="HTH_AraC-typ_CS"/>
</dbReference>
<name>A0A841SS45_9BACL</name>
<keyword evidence="6" id="KW-1185">Reference proteome</keyword>
<evidence type="ECO:0000313" key="5">
    <source>
        <dbReference type="EMBL" id="MBB6632885.1"/>
    </source>
</evidence>
<dbReference type="EMBL" id="JACJVQ010000002">
    <property type="protein sequence ID" value="MBB6632885.1"/>
    <property type="molecule type" value="Genomic_DNA"/>
</dbReference>
<dbReference type="SMART" id="SM00342">
    <property type="entry name" value="HTH_ARAC"/>
    <property type="match status" value="1"/>
</dbReference>
<keyword evidence="2" id="KW-0238">DNA-binding</keyword>
<protein>
    <submittedName>
        <fullName evidence="5">Helix-turn-helix transcriptional regulator</fullName>
    </submittedName>
</protein>
<dbReference type="InterPro" id="IPR020449">
    <property type="entry name" value="Tscrpt_reg_AraC-type_HTH"/>
</dbReference>
<dbReference type="Pfam" id="PF02311">
    <property type="entry name" value="AraC_binding"/>
    <property type="match status" value="1"/>
</dbReference>
<gene>
    <name evidence="5" type="ORF">H7B67_01925</name>
</gene>
<comment type="caution">
    <text evidence="5">The sequence shown here is derived from an EMBL/GenBank/DDBJ whole genome shotgun (WGS) entry which is preliminary data.</text>
</comment>
<dbReference type="InterPro" id="IPR018060">
    <property type="entry name" value="HTH_AraC"/>
</dbReference>
<evidence type="ECO:0000313" key="6">
    <source>
        <dbReference type="Proteomes" id="UP000535838"/>
    </source>
</evidence>
<proteinExistence type="predicted"/>
<accession>A0A841SS45</accession>